<evidence type="ECO:0000256" key="3">
    <source>
        <dbReference type="ARBA" id="ARBA00022448"/>
    </source>
</evidence>
<feature type="transmembrane region" description="Helical" evidence="10">
    <location>
        <begin position="363"/>
        <end position="381"/>
    </location>
</feature>
<feature type="transmembrane region" description="Helical" evidence="10">
    <location>
        <begin position="387"/>
        <end position="412"/>
    </location>
</feature>
<evidence type="ECO:0000256" key="4">
    <source>
        <dbReference type="ARBA" id="ARBA00022692"/>
    </source>
</evidence>
<feature type="transmembrane region" description="Helical" evidence="10">
    <location>
        <begin position="153"/>
        <end position="172"/>
    </location>
</feature>
<evidence type="ECO:0000256" key="9">
    <source>
        <dbReference type="ARBA" id="ARBA00039733"/>
    </source>
</evidence>
<dbReference type="Pfam" id="PF00344">
    <property type="entry name" value="SecY"/>
    <property type="match status" value="1"/>
</dbReference>
<organism evidence="14 15">
    <name type="scientific">Eiseniibacteriota bacterium</name>
    <dbReference type="NCBI Taxonomy" id="2212470"/>
    <lineage>
        <taxon>Bacteria</taxon>
        <taxon>Candidatus Eiseniibacteriota</taxon>
    </lineage>
</organism>
<feature type="transmembrane region" description="Helical" evidence="10">
    <location>
        <begin position="179"/>
        <end position="200"/>
    </location>
</feature>
<sequence>MFEKLRNIFQVPELKRRILFTLMLFVVYRLGEHMPTPGVNGEALSRALERQRGTLFGLYDLFVGGGFSRATIFALGIMPYISSSIIIQLLGAVVPYFEKLRKEGEEGQKKLTQLTRYGTVMISIIQSLGYSVFLQNPGHFGGEIVVPNPGPLFAFSTMLTQTTGTIFVMWLGEKITEHGIGNGISLIIFVNNLGGVPNRLFQAVDSFRAGAISPFAIVAALAIMVGVVAVVIVMTQATRKIPVQYAKRIVGRRMFGGASTHIPLRVNTAGVIPIIFASSLMILPATVSGFLPPDSPLATLGQWFNPLGFLYNFFYGTIIIFFTYFYTAVVLNPNDLAENMRKYGGFVPGIRPGRKTAEYIDRVLSRITLPGAVFLALVAVLPDAFIAWFGMPFLTFGGTSVLIVVGVALDTLQQIESHLLMRHYEGFVKRGRIRGRTRM</sequence>
<dbReference type="NCBIfam" id="TIGR00967">
    <property type="entry name" value="3a0501s007"/>
    <property type="match status" value="1"/>
</dbReference>
<protein>
    <recommendedName>
        <fullName evidence="9 10">Protein translocase subunit SecY</fullName>
    </recommendedName>
</protein>
<keyword evidence="3 10" id="KW-0813">Transport</keyword>
<feature type="transmembrane region" description="Helical" evidence="10">
    <location>
        <begin position="311"/>
        <end position="331"/>
    </location>
</feature>
<dbReference type="PRINTS" id="PR00303">
    <property type="entry name" value="SECYTRNLCASE"/>
</dbReference>
<feature type="transmembrane region" description="Helical" evidence="10">
    <location>
        <begin position="212"/>
        <end position="234"/>
    </location>
</feature>
<evidence type="ECO:0000256" key="11">
    <source>
        <dbReference type="RuleBase" id="RU000537"/>
    </source>
</evidence>
<keyword evidence="6 10" id="KW-1133">Transmembrane helix</keyword>
<feature type="transmembrane region" description="Helical" evidence="10">
    <location>
        <begin position="271"/>
        <end position="291"/>
    </location>
</feature>
<evidence type="ECO:0000256" key="5">
    <source>
        <dbReference type="ARBA" id="ARBA00022927"/>
    </source>
</evidence>
<dbReference type="PIRSF" id="PIRSF004557">
    <property type="entry name" value="SecY"/>
    <property type="match status" value="1"/>
</dbReference>
<keyword evidence="5 10" id="KW-0653">Protein transport</keyword>
<dbReference type="PROSITE" id="PS00755">
    <property type="entry name" value="SECY_1"/>
    <property type="match status" value="1"/>
</dbReference>
<comment type="function">
    <text evidence="10 11">The central subunit of the protein translocation channel SecYEG. Consists of two halves formed by TMs 1-5 and 6-10. These two domains form a lateral gate at the front which open onto the bilayer between TMs 2 and 7, and are clamped together by SecE at the back. The channel is closed by both a pore ring composed of hydrophobic SecY resides and a short helix (helix 2A) on the extracellular side of the membrane which forms a plug. The plug probably moves laterally to allow the channel to open. The ring and the pore may move independently.</text>
</comment>
<comment type="caution">
    <text evidence="14">The sequence shown here is derived from an EMBL/GenBank/DDBJ whole genome shotgun (WGS) entry which is preliminary data.</text>
</comment>
<evidence type="ECO:0000256" key="8">
    <source>
        <dbReference type="ARBA" id="ARBA00023136"/>
    </source>
</evidence>
<evidence type="ECO:0000313" key="15">
    <source>
        <dbReference type="Proteomes" id="UP000317716"/>
    </source>
</evidence>
<dbReference type="GO" id="GO:0065002">
    <property type="term" value="P:intracellular protein transmembrane transport"/>
    <property type="evidence" value="ECO:0007669"/>
    <property type="project" value="UniProtKB-UniRule"/>
</dbReference>
<comment type="caution">
    <text evidence="10">Lacks conserved residue(s) required for the propagation of feature annotation.</text>
</comment>
<gene>
    <name evidence="10 14" type="primary">secY</name>
    <name evidence="14" type="ORF">E6K72_01105</name>
</gene>
<dbReference type="PROSITE" id="PS00756">
    <property type="entry name" value="SECY_2"/>
    <property type="match status" value="1"/>
</dbReference>
<dbReference type="GO" id="GO:0005886">
    <property type="term" value="C:plasma membrane"/>
    <property type="evidence" value="ECO:0007669"/>
    <property type="project" value="UniProtKB-SubCell"/>
</dbReference>
<dbReference type="EMBL" id="VBOS01000031">
    <property type="protein sequence ID" value="TMQ60029.1"/>
    <property type="molecule type" value="Genomic_DNA"/>
</dbReference>
<dbReference type="InterPro" id="IPR023201">
    <property type="entry name" value="SecY_dom_sf"/>
</dbReference>
<feature type="transmembrane region" description="Helical" evidence="10">
    <location>
        <begin position="114"/>
        <end position="133"/>
    </location>
</feature>
<dbReference type="FunFam" id="1.10.3370.10:FF:000001">
    <property type="entry name" value="Preprotein translocase subunit SecY"/>
    <property type="match status" value="1"/>
</dbReference>
<keyword evidence="4 10" id="KW-0812">Transmembrane</keyword>
<dbReference type="Proteomes" id="UP000317716">
    <property type="component" value="Unassembled WGS sequence"/>
</dbReference>
<dbReference type="HAMAP" id="MF_01465">
    <property type="entry name" value="SecY"/>
    <property type="match status" value="1"/>
</dbReference>
<evidence type="ECO:0000313" key="14">
    <source>
        <dbReference type="EMBL" id="TMQ60029.1"/>
    </source>
</evidence>
<dbReference type="Gene3D" id="1.10.3370.10">
    <property type="entry name" value="SecY subunit domain"/>
    <property type="match status" value="1"/>
</dbReference>
<evidence type="ECO:0000256" key="12">
    <source>
        <dbReference type="RuleBase" id="RU003484"/>
    </source>
</evidence>
<reference evidence="14 15" key="1">
    <citation type="journal article" date="2019" name="Nat. Microbiol.">
        <title>Mediterranean grassland soil C-N compound turnover is dependent on rainfall and depth, and is mediated by genomically divergent microorganisms.</title>
        <authorList>
            <person name="Diamond S."/>
            <person name="Andeer P.F."/>
            <person name="Li Z."/>
            <person name="Crits-Christoph A."/>
            <person name="Burstein D."/>
            <person name="Anantharaman K."/>
            <person name="Lane K.R."/>
            <person name="Thomas B.C."/>
            <person name="Pan C."/>
            <person name="Northen T.R."/>
            <person name="Banfield J.F."/>
        </authorList>
    </citation>
    <scope>NUCLEOTIDE SEQUENCE [LARGE SCALE GENOMIC DNA]</scope>
    <source>
        <strain evidence="14">WS_2</strain>
    </source>
</reference>
<evidence type="ECO:0000256" key="7">
    <source>
        <dbReference type="ARBA" id="ARBA00023010"/>
    </source>
</evidence>
<evidence type="ECO:0000256" key="6">
    <source>
        <dbReference type="ARBA" id="ARBA00022989"/>
    </source>
</evidence>
<accession>A0A538T8S8</accession>
<dbReference type="GO" id="GO:0043952">
    <property type="term" value="P:protein transport by the Sec complex"/>
    <property type="evidence" value="ECO:0007669"/>
    <property type="project" value="UniProtKB-UniRule"/>
</dbReference>
<dbReference type="InterPro" id="IPR002208">
    <property type="entry name" value="SecY/SEC61-alpha"/>
</dbReference>
<evidence type="ECO:0000256" key="13">
    <source>
        <dbReference type="RuleBase" id="RU004349"/>
    </source>
</evidence>
<keyword evidence="8 10" id="KW-0472">Membrane</keyword>
<comment type="similarity">
    <text evidence="2 10 13">Belongs to the SecY/SEC61-alpha family.</text>
</comment>
<dbReference type="InterPro" id="IPR030659">
    <property type="entry name" value="SecY_CS"/>
</dbReference>
<dbReference type="GO" id="GO:0006605">
    <property type="term" value="P:protein targeting"/>
    <property type="evidence" value="ECO:0007669"/>
    <property type="project" value="UniProtKB-UniRule"/>
</dbReference>
<dbReference type="InterPro" id="IPR026593">
    <property type="entry name" value="SecY"/>
</dbReference>
<evidence type="ECO:0000256" key="1">
    <source>
        <dbReference type="ARBA" id="ARBA00004141"/>
    </source>
</evidence>
<evidence type="ECO:0000256" key="10">
    <source>
        <dbReference type="HAMAP-Rule" id="MF_01465"/>
    </source>
</evidence>
<name>A0A538T8S8_UNCEI</name>
<keyword evidence="10" id="KW-1003">Cell membrane</keyword>
<comment type="subunit">
    <text evidence="10">Component of the Sec protein translocase complex. Heterotrimer consisting of SecY, SecE and SecG subunits. The heterotrimers can form oligomers, although 1 heterotrimer is thought to be able to translocate proteins. Interacts with the ribosome. Interacts with SecDF, and other proteins may be involved. Interacts with SecA.</text>
</comment>
<evidence type="ECO:0000256" key="2">
    <source>
        <dbReference type="ARBA" id="ARBA00005751"/>
    </source>
</evidence>
<proteinExistence type="inferred from homology"/>
<comment type="subcellular location">
    <subcellularLocation>
        <location evidence="10">Cell membrane</location>
        <topology evidence="10">Multi-pass membrane protein</topology>
    </subcellularLocation>
    <subcellularLocation>
        <location evidence="1 12">Membrane</location>
        <topology evidence="1 12">Multi-pass membrane protein</topology>
    </subcellularLocation>
</comment>
<feature type="transmembrane region" description="Helical" evidence="10">
    <location>
        <begin position="72"/>
        <end position="94"/>
    </location>
</feature>
<keyword evidence="7 10" id="KW-0811">Translocation</keyword>
<dbReference type="SUPFAM" id="SSF103491">
    <property type="entry name" value="Preprotein translocase SecY subunit"/>
    <property type="match status" value="1"/>
</dbReference>
<dbReference type="AlphaFoldDB" id="A0A538T8S8"/>
<dbReference type="PANTHER" id="PTHR10906">
    <property type="entry name" value="SECY/SEC61-ALPHA FAMILY MEMBER"/>
    <property type="match status" value="1"/>
</dbReference>